<dbReference type="KEGG" id="enn:FRE64_12920"/>
<evidence type="ECO:0000256" key="1">
    <source>
        <dbReference type="SAM" id="MobiDB-lite"/>
    </source>
</evidence>
<dbReference type="Pfam" id="PF14384">
    <property type="entry name" value="BrnA_antitoxin"/>
    <property type="match status" value="1"/>
</dbReference>
<dbReference type="RefSeq" id="WP_146296603.1">
    <property type="nucleotide sequence ID" value="NZ_CP042326.1"/>
</dbReference>
<feature type="region of interest" description="Disordered" evidence="1">
    <location>
        <begin position="1"/>
        <end position="20"/>
    </location>
</feature>
<evidence type="ECO:0000313" key="3">
    <source>
        <dbReference type="Proteomes" id="UP000318453"/>
    </source>
</evidence>
<dbReference type="Proteomes" id="UP000318453">
    <property type="component" value="Chromosome"/>
</dbReference>
<dbReference type="AlphaFoldDB" id="A0A5B8NN63"/>
<name>A0A5B8NN63_9CHRO</name>
<evidence type="ECO:0000313" key="2">
    <source>
        <dbReference type="EMBL" id="QDZ40763.1"/>
    </source>
</evidence>
<protein>
    <submittedName>
        <fullName evidence="2">BrnA antitoxin family protein</fullName>
    </submittedName>
</protein>
<gene>
    <name evidence="2" type="ORF">FRE64_12920</name>
</gene>
<accession>A0A5B8NN63</accession>
<organism evidence="2 3">
    <name type="scientific">Euhalothece natronophila Z-M001</name>
    <dbReference type="NCBI Taxonomy" id="522448"/>
    <lineage>
        <taxon>Bacteria</taxon>
        <taxon>Bacillati</taxon>
        <taxon>Cyanobacteriota</taxon>
        <taxon>Cyanophyceae</taxon>
        <taxon>Oscillatoriophycideae</taxon>
        <taxon>Chroococcales</taxon>
        <taxon>Halothecacae</taxon>
        <taxon>Halothece cluster</taxon>
        <taxon>Euhalothece</taxon>
    </lineage>
</organism>
<keyword evidence="3" id="KW-1185">Reference proteome</keyword>
<proteinExistence type="predicted"/>
<dbReference type="InterPro" id="IPR025528">
    <property type="entry name" value="BrnA_antitoxin"/>
</dbReference>
<reference evidence="2" key="1">
    <citation type="submission" date="2019-08" db="EMBL/GenBank/DDBJ databases">
        <title>Carotenoids and Carotenoid Binding Proteins in the Halophilic Cyanobacterium Euhalothece sp. ZM00.</title>
        <authorList>
            <person name="Cho S.M."/>
            <person name="Song J.Y."/>
            <person name="Park Y.-I."/>
        </authorList>
    </citation>
    <scope>NUCLEOTIDE SEQUENCE [LARGE SCALE GENOMIC DNA]</scope>
    <source>
        <strain evidence="2">Z-M001</strain>
    </source>
</reference>
<dbReference type="OrthoDB" id="5297245at2"/>
<sequence length="89" mass="10550">MNKESEFPFERARRVTSQEHEQFKEAISSQFGINLKNRGRPPKNQEEKYEPISIRIHPKVLAWAKEEASRRGIGYQTIINEILLKQIRE</sequence>
<dbReference type="EMBL" id="CP042326">
    <property type="protein sequence ID" value="QDZ40763.1"/>
    <property type="molecule type" value="Genomic_DNA"/>
</dbReference>